<dbReference type="AlphaFoldDB" id="A0A4P9VN51"/>
<gene>
    <name evidence="1" type="ORF">B9G39_10485</name>
</gene>
<protein>
    <submittedName>
        <fullName evidence="1">Uncharacterized protein</fullName>
    </submittedName>
</protein>
<dbReference type="RefSeq" id="WP_094787079.1">
    <property type="nucleotide sequence ID" value="NZ_NDXW01000001.1"/>
</dbReference>
<keyword evidence="2" id="KW-1185">Reference proteome</keyword>
<dbReference type="Proteomes" id="UP000257039">
    <property type="component" value="Unassembled WGS sequence"/>
</dbReference>
<accession>A0A4P9VN51</accession>
<reference evidence="1 2" key="1">
    <citation type="submission" date="2017-04" db="EMBL/GenBank/DDBJ databases">
        <title>Draft genome sequence of Zooshikella ganghwensis VG4 isolated from Red Sea sediments.</title>
        <authorList>
            <person name="Rehman Z."/>
            <person name="Alam I."/>
            <person name="Kamau A."/>
            <person name="Bajic V."/>
            <person name="Leiknes T."/>
        </authorList>
    </citation>
    <scope>NUCLEOTIDE SEQUENCE [LARGE SCALE GENOMIC DNA]</scope>
    <source>
        <strain evidence="1 2">VG4</strain>
    </source>
</reference>
<organism evidence="1 2">
    <name type="scientific">Zooshikella ganghwensis</name>
    <dbReference type="NCBI Taxonomy" id="202772"/>
    <lineage>
        <taxon>Bacteria</taxon>
        <taxon>Pseudomonadati</taxon>
        <taxon>Pseudomonadota</taxon>
        <taxon>Gammaproteobacteria</taxon>
        <taxon>Oceanospirillales</taxon>
        <taxon>Zooshikellaceae</taxon>
        <taxon>Zooshikella</taxon>
    </lineage>
</organism>
<sequence length="134" mass="15013">MNLKAAHLVSALFCLIPLHSHSDIIDSTNQSISQSPFIKNAYTVIEQNEKYVISFPIISDLGSQKISLTIGNNELKRSIISGKTPLLKINFALPKETFNTIENNSQMTINYGHTKYNVGEFNKNKTKKINTKSN</sequence>
<name>A0A4P9VN51_9GAMM</name>
<dbReference type="EMBL" id="NDXW01000001">
    <property type="protein sequence ID" value="RDH43837.1"/>
    <property type="molecule type" value="Genomic_DNA"/>
</dbReference>
<evidence type="ECO:0000313" key="1">
    <source>
        <dbReference type="EMBL" id="RDH43837.1"/>
    </source>
</evidence>
<proteinExistence type="predicted"/>
<evidence type="ECO:0000313" key="2">
    <source>
        <dbReference type="Proteomes" id="UP000257039"/>
    </source>
</evidence>
<comment type="caution">
    <text evidence="1">The sequence shown here is derived from an EMBL/GenBank/DDBJ whole genome shotgun (WGS) entry which is preliminary data.</text>
</comment>